<dbReference type="OrthoDB" id="10526729at2759"/>
<sequence>MGSIKIVLILAILVAVAYTLETAGIPIVDNQDMGVAGSTIPEAGLPDLNAAEHKKKKYRGHGQSYGHSSGGGGGGGGSSEERR</sequence>
<organism evidence="3 4">
    <name type="scientific">Daphnia pulex</name>
    <name type="common">Water flea</name>
    <dbReference type="NCBI Taxonomy" id="6669"/>
    <lineage>
        <taxon>Eukaryota</taxon>
        <taxon>Metazoa</taxon>
        <taxon>Ecdysozoa</taxon>
        <taxon>Arthropoda</taxon>
        <taxon>Crustacea</taxon>
        <taxon>Branchiopoda</taxon>
        <taxon>Diplostraca</taxon>
        <taxon>Cladocera</taxon>
        <taxon>Anomopoda</taxon>
        <taxon>Daphniidae</taxon>
        <taxon>Daphnia</taxon>
    </lineage>
</organism>
<keyword evidence="2" id="KW-0732">Signal</keyword>
<name>E9G7K5_DAPPU</name>
<feature type="chain" id="PRO_5003240085" evidence="2">
    <location>
        <begin position="20"/>
        <end position="83"/>
    </location>
</feature>
<protein>
    <submittedName>
        <fullName evidence="3">Uncharacterized protein</fullName>
    </submittedName>
</protein>
<dbReference type="EMBL" id="GL732534">
    <property type="protein sequence ID" value="EFX84483.1"/>
    <property type="molecule type" value="Genomic_DNA"/>
</dbReference>
<dbReference type="InParanoid" id="E9G7K5"/>
<feature type="compositionally biased region" description="Gly residues" evidence="1">
    <location>
        <begin position="68"/>
        <end position="83"/>
    </location>
</feature>
<feature type="signal peptide" evidence="2">
    <location>
        <begin position="1"/>
        <end position="19"/>
    </location>
</feature>
<dbReference type="Proteomes" id="UP000000305">
    <property type="component" value="Unassembled WGS sequence"/>
</dbReference>
<reference evidence="3 4" key="1">
    <citation type="journal article" date="2011" name="Science">
        <title>The ecoresponsive genome of Daphnia pulex.</title>
        <authorList>
            <person name="Colbourne J.K."/>
            <person name="Pfrender M.E."/>
            <person name="Gilbert D."/>
            <person name="Thomas W.K."/>
            <person name="Tucker A."/>
            <person name="Oakley T.H."/>
            <person name="Tokishita S."/>
            <person name="Aerts A."/>
            <person name="Arnold G.J."/>
            <person name="Basu M.K."/>
            <person name="Bauer D.J."/>
            <person name="Caceres C.E."/>
            <person name="Carmel L."/>
            <person name="Casola C."/>
            <person name="Choi J.H."/>
            <person name="Detter J.C."/>
            <person name="Dong Q."/>
            <person name="Dusheyko S."/>
            <person name="Eads B.D."/>
            <person name="Frohlich T."/>
            <person name="Geiler-Samerotte K.A."/>
            <person name="Gerlach D."/>
            <person name="Hatcher P."/>
            <person name="Jogdeo S."/>
            <person name="Krijgsveld J."/>
            <person name="Kriventseva E.V."/>
            <person name="Kultz D."/>
            <person name="Laforsch C."/>
            <person name="Lindquist E."/>
            <person name="Lopez J."/>
            <person name="Manak J.R."/>
            <person name="Muller J."/>
            <person name="Pangilinan J."/>
            <person name="Patwardhan R.P."/>
            <person name="Pitluck S."/>
            <person name="Pritham E.J."/>
            <person name="Rechtsteiner A."/>
            <person name="Rho M."/>
            <person name="Rogozin I.B."/>
            <person name="Sakarya O."/>
            <person name="Salamov A."/>
            <person name="Schaack S."/>
            <person name="Shapiro H."/>
            <person name="Shiga Y."/>
            <person name="Skalitzky C."/>
            <person name="Smith Z."/>
            <person name="Souvorov A."/>
            <person name="Sung W."/>
            <person name="Tang Z."/>
            <person name="Tsuchiya D."/>
            <person name="Tu H."/>
            <person name="Vos H."/>
            <person name="Wang M."/>
            <person name="Wolf Y.I."/>
            <person name="Yamagata H."/>
            <person name="Yamada T."/>
            <person name="Ye Y."/>
            <person name="Shaw J.R."/>
            <person name="Andrews J."/>
            <person name="Crease T.J."/>
            <person name="Tang H."/>
            <person name="Lucas S.M."/>
            <person name="Robertson H.M."/>
            <person name="Bork P."/>
            <person name="Koonin E.V."/>
            <person name="Zdobnov E.M."/>
            <person name="Grigoriev I.V."/>
            <person name="Lynch M."/>
            <person name="Boore J.L."/>
        </authorList>
    </citation>
    <scope>NUCLEOTIDE SEQUENCE [LARGE SCALE GENOMIC DNA]</scope>
</reference>
<dbReference type="KEGG" id="dpx:DAPPUDRAFT_238845"/>
<dbReference type="AlphaFoldDB" id="E9G7K5"/>
<proteinExistence type="predicted"/>
<gene>
    <name evidence="3" type="ORF">DAPPUDRAFT_238845</name>
</gene>
<keyword evidence="4" id="KW-1185">Reference proteome</keyword>
<evidence type="ECO:0000256" key="1">
    <source>
        <dbReference type="SAM" id="MobiDB-lite"/>
    </source>
</evidence>
<evidence type="ECO:0000256" key="2">
    <source>
        <dbReference type="SAM" id="SignalP"/>
    </source>
</evidence>
<evidence type="ECO:0000313" key="3">
    <source>
        <dbReference type="EMBL" id="EFX84483.1"/>
    </source>
</evidence>
<dbReference type="HOGENOM" id="CLU_2592171_0_0_1"/>
<feature type="region of interest" description="Disordered" evidence="1">
    <location>
        <begin position="44"/>
        <end position="83"/>
    </location>
</feature>
<evidence type="ECO:0000313" key="4">
    <source>
        <dbReference type="Proteomes" id="UP000000305"/>
    </source>
</evidence>
<accession>E9G7K5</accession>